<dbReference type="EMBL" id="NIVC01002297">
    <property type="protein sequence ID" value="PAA59085.1"/>
    <property type="molecule type" value="Genomic_DNA"/>
</dbReference>
<accession>A0A267EBX8</accession>
<dbReference type="AlphaFoldDB" id="A0A267EBX8"/>
<evidence type="ECO:0008006" key="4">
    <source>
        <dbReference type="Google" id="ProtNLM"/>
    </source>
</evidence>
<protein>
    <recommendedName>
        <fullName evidence="4">Cr1-8 nvi</fullName>
    </recommendedName>
</protein>
<name>A0A267EBX8_9PLAT</name>
<feature type="compositionally biased region" description="Gly residues" evidence="1">
    <location>
        <begin position="163"/>
        <end position="182"/>
    </location>
</feature>
<gene>
    <name evidence="2" type="ORF">BOX15_Mlig033474g1</name>
</gene>
<organism evidence="2 3">
    <name type="scientific">Macrostomum lignano</name>
    <dbReference type="NCBI Taxonomy" id="282301"/>
    <lineage>
        <taxon>Eukaryota</taxon>
        <taxon>Metazoa</taxon>
        <taxon>Spiralia</taxon>
        <taxon>Lophotrochozoa</taxon>
        <taxon>Platyhelminthes</taxon>
        <taxon>Rhabditophora</taxon>
        <taxon>Macrostomorpha</taxon>
        <taxon>Macrostomida</taxon>
        <taxon>Macrostomidae</taxon>
        <taxon>Macrostomum</taxon>
    </lineage>
</organism>
<keyword evidence="3" id="KW-1185">Reference proteome</keyword>
<dbReference type="Proteomes" id="UP000215902">
    <property type="component" value="Unassembled WGS sequence"/>
</dbReference>
<dbReference type="PANTHER" id="PTHR46579">
    <property type="entry name" value="F5/8 TYPE C DOMAIN-CONTAINING PROTEIN-RELATED"/>
    <property type="match status" value="1"/>
</dbReference>
<feature type="non-terminal residue" evidence="2">
    <location>
        <position position="1"/>
    </location>
</feature>
<evidence type="ECO:0000313" key="2">
    <source>
        <dbReference type="EMBL" id="PAA59085.1"/>
    </source>
</evidence>
<proteinExistence type="predicted"/>
<comment type="caution">
    <text evidence="2">The sequence shown here is derived from an EMBL/GenBank/DDBJ whole genome shotgun (WGS) entry which is preliminary data.</text>
</comment>
<feature type="region of interest" description="Disordered" evidence="1">
    <location>
        <begin position="51"/>
        <end position="190"/>
    </location>
</feature>
<evidence type="ECO:0000256" key="1">
    <source>
        <dbReference type="SAM" id="MobiDB-lite"/>
    </source>
</evidence>
<dbReference type="PANTHER" id="PTHR46579:SF1">
    <property type="entry name" value="F5_8 TYPE C DOMAIN-CONTAINING PROTEIN"/>
    <property type="match status" value="1"/>
</dbReference>
<feature type="compositionally biased region" description="Acidic residues" evidence="1">
    <location>
        <begin position="139"/>
        <end position="158"/>
    </location>
</feature>
<reference evidence="2 3" key="1">
    <citation type="submission" date="2017-06" db="EMBL/GenBank/DDBJ databases">
        <title>A platform for efficient transgenesis in Macrostomum lignano, a flatworm model organism for stem cell research.</title>
        <authorList>
            <person name="Berezikov E."/>
        </authorList>
    </citation>
    <scope>NUCLEOTIDE SEQUENCE [LARGE SCALE GENOMIC DNA]</scope>
    <source>
        <strain evidence="2">DV1</strain>
        <tissue evidence="2">Whole organism</tissue>
    </source>
</reference>
<evidence type="ECO:0000313" key="3">
    <source>
        <dbReference type="Proteomes" id="UP000215902"/>
    </source>
</evidence>
<sequence length="946" mass="102987">SQLPKVFVAMDFAKHIKARDRKRKLEAVCRSDRRAAAAASKCMRVLQFGQAAASSSMQGAANHDEDDAGGVASSDGPAELFSSSSDCSSDRGSERGSDRISDRAPGRGSDCDSERGSDRSSDGASGRGSDRSPDPSDATSDDDGDDGALWDDVIEESADSVNGDGGAGDGAGGAGDGAGGASGAVDEGAAHGGDDGVVHIAPGFLQPVHRTMPHLSYATLAVYGELLAEKHKLSRNATADLLLYTKLALPPDAVFADNPYRLRRFLESCNSLRSERLLFCPRCSRPLVEALPLTCEPCGKQFSSVDRVAKVWRMDVRAQLRQLIERCGLLSVVSFPADVTRRPGGLSLWQSTAYSAFTHLIDKAARSDLTVTVNIDAFSVFSRAVYNICPVYLTVNEVPDHMRARFTVVCALWACRNKVSVDAFLPWLVAQLNSLRIEGVMFRTGGGRDGTRGGCIRFHPLLFVLDAPQRVEVTGLQHCSAVYGCDHCYTVTLHDADRGGNARIFPCELSADALQAASDAGCTRPRYRALQDTILLATTIPAGAGHNLGVVRLSPLHRLQGFDFITSCPPCYLHQCLVGVVGWLLRQHFLPVGKRPDKMAENPDLSRHVAEVDAKAASIRVPASHQRGPRTLADLGHFRGHEFECWLLVYGPMVLGDTLGPFYYNQLLLLSSSIFWLSLENCPLTEVTRAAKTLRVFYASLKDGFSPAAMTYNAHQVCEHLVPAAFLFGPVWRTSAGLFESLHYGLKTRVKGARFVGDQVHSAIRRQFSRRAVMHQLGLASPFAARGFLQGVQETMADGTRVYTKLHDDEFRWALLTNGWRIERYLPALQHQRSLCCFVAFAASDDGVQLAFGRVDAIRRSPTRGTAILMVRRLRTVCLLDPEYYISGVAQNDGCRLRHIQRVVDNPFGDIGGMHFCLPVVDVLGTCCVTDTHIAFLPHVQTSFAA</sequence>
<dbReference type="OrthoDB" id="8194903at2759"/>
<feature type="compositionally biased region" description="Basic and acidic residues" evidence="1">
    <location>
        <begin position="88"/>
        <end position="121"/>
    </location>
</feature>
<feature type="compositionally biased region" description="Low complexity" evidence="1">
    <location>
        <begin position="51"/>
        <end position="61"/>
    </location>
</feature>